<comment type="caution">
    <text evidence="3">The sequence shown here is derived from an EMBL/GenBank/DDBJ whole genome shotgun (WGS) entry which is preliminary data.</text>
</comment>
<accession>A0AAV3UGD1</accession>
<reference evidence="3 4" key="1">
    <citation type="journal article" date="2019" name="Int. J. Syst. Evol. Microbiol.">
        <title>The Global Catalogue of Microorganisms (GCM) 10K type strain sequencing project: providing services to taxonomists for standard genome sequencing and annotation.</title>
        <authorList>
            <consortium name="The Broad Institute Genomics Platform"/>
            <consortium name="The Broad Institute Genome Sequencing Center for Infectious Disease"/>
            <person name="Wu L."/>
            <person name="Ma J."/>
        </authorList>
    </citation>
    <scope>NUCLEOTIDE SEQUENCE [LARGE SCALE GENOMIC DNA]</scope>
    <source>
        <strain evidence="3 4">JCM 17504</strain>
    </source>
</reference>
<evidence type="ECO:0000256" key="2">
    <source>
        <dbReference type="SAM" id="Phobius"/>
    </source>
</evidence>
<dbReference type="Proteomes" id="UP001501729">
    <property type="component" value="Unassembled WGS sequence"/>
</dbReference>
<keyword evidence="4" id="KW-1185">Reference proteome</keyword>
<keyword evidence="2" id="KW-0472">Membrane</keyword>
<organism evidence="3 4">
    <name type="scientific">Haladaptatus pallidirubidus</name>
    <dbReference type="NCBI Taxonomy" id="1008152"/>
    <lineage>
        <taxon>Archaea</taxon>
        <taxon>Methanobacteriati</taxon>
        <taxon>Methanobacteriota</taxon>
        <taxon>Stenosarchaea group</taxon>
        <taxon>Halobacteria</taxon>
        <taxon>Halobacteriales</taxon>
        <taxon>Haladaptataceae</taxon>
        <taxon>Haladaptatus</taxon>
    </lineage>
</organism>
<name>A0AAV3UGD1_9EURY</name>
<dbReference type="AlphaFoldDB" id="A0AAV3UGD1"/>
<dbReference type="EMBL" id="BAABKX010000003">
    <property type="protein sequence ID" value="GAA5049015.1"/>
    <property type="molecule type" value="Genomic_DNA"/>
</dbReference>
<evidence type="ECO:0000256" key="1">
    <source>
        <dbReference type="SAM" id="MobiDB-lite"/>
    </source>
</evidence>
<feature type="transmembrane region" description="Helical" evidence="2">
    <location>
        <begin position="24"/>
        <end position="42"/>
    </location>
</feature>
<dbReference type="RefSeq" id="WP_227776863.1">
    <property type="nucleotide sequence ID" value="NZ_BAABKX010000003.1"/>
</dbReference>
<protein>
    <submittedName>
        <fullName evidence="3">Uncharacterized protein</fullName>
    </submittedName>
</protein>
<evidence type="ECO:0000313" key="3">
    <source>
        <dbReference type="EMBL" id="GAA5049015.1"/>
    </source>
</evidence>
<evidence type="ECO:0000313" key="4">
    <source>
        <dbReference type="Proteomes" id="UP001501729"/>
    </source>
</evidence>
<proteinExistence type="predicted"/>
<keyword evidence="2" id="KW-1133">Transmembrane helix</keyword>
<sequence>MRTEKPKTKAGEAETAQPAETAEAGVRMVSLWILLTIALFVLGRRAHR</sequence>
<feature type="region of interest" description="Disordered" evidence="1">
    <location>
        <begin position="1"/>
        <end position="21"/>
    </location>
</feature>
<gene>
    <name evidence="3" type="ORF">GCM10025751_21370</name>
</gene>
<feature type="compositionally biased region" description="Basic and acidic residues" evidence="1">
    <location>
        <begin position="1"/>
        <end position="12"/>
    </location>
</feature>
<keyword evidence="2" id="KW-0812">Transmembrane</keyword>
<dbReference type="GeneID" id="68613301"/>